<dbReference type="eggNOG" id="KOG0504">
    <property type="taxonomic scope" value="Eukaryota"/>
</dbReference>
<dbReference type="STRING" id="135651.G0MTA7"/>
<dbReference type="SUPFAM" id="SSF48403">
    <property type="entry name" value="Ankyrin repeat"/>
    <property type="match status" value="1"/>
</dbReference>
<feature type="compositionally biased region" description="Low complexity" evidence="4">
    <location>
        <begin position="545"/>
        <end position="554"/>
    </location>
</feature>
<dbReference type="OrthoDB" id="10258888at2759"/>
<evidence type="ECO:0000256" key="2">
    <source>
        <dbReference type="ARBA" id="ARBA00023043"/>
    </source>
</evidence>
<feature type="region of interest" description="Disordered" evidence="4">
    <location>
        <begin position="637"/>
        <end position="682"/>
    </location>
</feature>
<feature type="compositionally biased region" description="Low complexity" evidence="4">
    <location>
        <begin position="827"/>
        <end position="844"/>
    </location>
</feature>
<dbReference type="PANTHER" id="PTHR24123">
    <property type="entry name" value="ANKYRIN REPEAT-CONTAINING"/>
    <property type="match status" value="1"/>
</dbReference>
<dbReference type="Gene3D" id="1.25.40.20">
    <property type="entry name" value="Ankyrin repeat-containing domain"/>
    <property type="match status" value="3"/>
</dbReference>
<dbReference type="PROSITE" id="PS50088">
    <property type="entry name" value="ANK_REPEAT"/>
    <property type="match status" value="5"/>
</dbReference>
<dbReference type="Pfam" id="PF12796">
    <property type="entry name" value="Ank_2"/>
    <property type="match status" value="3"/>
</dbReference>
<accession>G0MTA7</accession>
<dbReference type="SMART" id="SM00248">
    <property type="entry name" value="ANK"/>
    <property type="match status" value="12"/>
</dbReference>
<dbReference type="PROSITE" id="PS50297">
    <property type="entry name" value="ANK_REP_REGION"/>
    <property type="match status" value="3"/>
</dbReference>
<feature type="repeat" description="ANK" evidence="3">
    <location>
        <begin position="176"/>
        <end position="208"/>
    </location>
</feature>
<gene>
    <name evidence="5" type="ORF">CAEBREN_15509</name>
</gene>
<feature type="compositionally biased region" description="Basic and acidic residues" evidence="4">
    <location>
        <begin position="657"/>
        <end position="674"/>
    </location>
</feature>
<feature type="region of interest" description="Disordered" evidence="4">
    <location>
        <begin position="827"/>
        <end position="853"/>
    </location>
</feature>
<keyword evidence="6" id="KW-1185">Reference proteome</keyword>
<dbReference type="AlphaFoldDB" id="G0MTA7"/>
<evidence type="ECO:0000256" key="4">
    <source>
        <dbReference type="SAM" id="MobiDB-lite"/>
    </source>
</evidence>
<dbReference type="Pfam" id="PF13637">
    <property type="entry name" value="Ank_4"/>
    <property type="match status" value="1"/>
</dbReference>
<dbReference type="FunCoup" id="G0MTA7">
    <property type="interactions" value="13"/>
</dbReference>
<dbReference type="HOGENOM" id="CLU_359560_0_0_1"/>
<keyword evidence="1" id="KW-0677">Repeat</keyword>
<organism evidence="6">
    <name type="scientific">Caenorhabditis brenneri</name>
    <name type="common">Nematode worm</name>
    <dbReference type="NCBI Taxonomy" id="135651"/>
    <lineage>
        <taxon>Eukaryota</taxon>
        <taxon>Metazoa</taxon>
        <taxon>Ecdysozoa</taxon>
        <taxon>Nematoda</taxon>
        <taxon>Chromadorea</taxon>
        <taxon>Rhabditida</taxon>
        <taxon>Rhabditina</taxon>
        <taxon>Rhabditomorpha</taxon>
        <taxon>Rhabditoidea</taxon>
        <taxon>Rhabditidae</taxon>
        <taxon>Peloderinae</taxon>
        <taxon>Caenorhabditis</taxon>
    </lineage>
</organism>
<keyword evidence="2 3" id="KW-0040">ANK repeat</keyword>
<feature type="repeat" description="ANK" evidence="3">
    <location>
        <begin position="244"/>
        <end position="276"/>
    </location>
</feature>
<evidence type="ECO:0000313" key="6">
    <source>
        <dbReference type="Proteomes" id="UP000008068"/>
    </source>
</evidence>
<feature type="repeat" description="ANK" evidence="3">
    <location>
        <begin position="70"/>
        <end position="102"/>
    </location>
</feature>
<name>G0MTA7_CAEBE</name>
<feature type="compositionally biased region" description="Polar residues" evidence="4">
    <location>
        <begin position="468"/>
        <end position="480"/>
    </location>
</feature>
<feature type="region of interest" description="Disordered" evidence="4">
    <location>
        <begin position="439"/>
        <end position="458"/>
    </location>
</feature>
<feature type="repeat" description="ANK" evidence="3">
    <location>
        <begin position="344"/>
        <end position="364"/>
    </location>
</feature>
<dbReference type="InterPro" id="IPR002110">
    <property type="entry name" value="Ankyrin_rpt"/>
</dbReference>
<proteinExistence type="predicted"/>
<evidence type="ECO:0000256" key="1">
    <source>
        <dbReference type="ARBA" id="ARBA00022737"/>
    </source>
</evidence>
<dbReference type="InParanoid" id="G0MTA7"/>
<dbReference type="InterPro" id="IPR051165">
    <property type="entry name" value="Multifunctional_ANK_Repeat"/>
</dbReference>
<feature type="region of interest" description="Disordered" evidence="4">
    <location>
        <begin position="540"/>
        <end position="603"/>
    </location>
</feature>
<dbReference type="Proteomes" id="UP000008068">
    <property type="component" value="Unassembled WGS sequence"/>
</dbReference>
<evidence type="ECO:0000313" key="5">
    <source>
        <dbReference type="EMBL" id="EGT43697.1"/>
    </source>
</evidence>
<dbReference type="EMBL" id="GL379811">
    <property type="protein sequence ID" value="EGT43697.1"/>
    <property type="molecule type" value="Genomic_DNA"/>
</dbReference>
<reference evidence="6" key="1">
    <citation type="submission" date="2011-07" db="EMBL/GenBank/DDBJ databases">
        <authorList>
            <consortium name="Caenorhabditis brenneri Sequencing and Analysis Consortium"/>
            <person name="Wilson R.K."/>
        </authorList>
    </citation>
    <scope>NUCLEOTIDE SEQUENCE [LARGE SCALE GENOMIC DNA]</scope>
    <source>
        <strain evidence="6">PB2801</strain>
    </source>
</reference>
<feature type="repeat" description="ANK" evidence="3">
    <location>
        <begin position="103"/>
        <end position="135"/>
    </location>
</feature>
<feature type="compositionally biased region" description="Acidic residues" evidence="4">
    <location>
        <begin position="562"/>
        <end position="572"/>
    </location>
</feature>
<evidence type="ECO:0000256" key="3">
    <source>
        <dbReference type="PROSITE-ProRule" id="PRU00023"/>
    </source>
</evidence>
<feature type="region of interest" description="Disordered" evidence="4">
    <location>
        <begin position="465"/>
        <end position="494"/>
    </location>
</feature>
<dbReference type="PANTHER" id="PTHR24123:SF33">
    <property type="entry name" value="PROTEIN HOS4"/>
    <property type="match status" value="1"/>
</dbReference>
<dbReference type="InterPro" id="IPR036770">
    <property type="entry name" value="Ankyrin_rpt-contain_sf"/>
</dbReference>
<protein>
    <submittedName>
        <fullName evidence="5">Uncharacterized protein</fullName>
    </submittedName>
</protein>
<sequence length="865" mass="97845">MEQNIRLIEALDRNDTDMVQKILQENKEEVKFRNEEDKVAIHFAASESDLNTLKIIYNAEKNLVDARDATKLTPLLCAVMSGKVENAEFLANSGADVHAIDENGRNAVHWSVVSGQLESLNWSIAKGVDIQGKDNDQECTPLHYATCNEDTPPEVSQAIIVTLLKHGALPNPKDTDDRTPIHWCSSNGNLDAIKALYNSGGDLTCRDKQNLNILHCAASHGYHEVIEFAVQNVDRSIVDEIDKAGHSPLFYAISFGHYEAALKLLQNHANPNHQDQRLATAAHSAAAKGQMRMLKLLKQFNASFDIQNYRGDLPFHEAVLVGSKDVVEWLLAVDESVLDIPNHNGRTALHLAASVGNLEMVILLCTKKCFVDPLCTRENEIFTPLDLAMRQGHEAVVEYLTKLCRARKSSEFSKEYIDNWKQNFEAMIMEAKRKRNEFIAEQKSKRRPSTSDGVIESERKRDIADVGVNTSQRSIKSADSATVKRKYSKSTSVTSLMEIPSVPKKELEALKESIETTRKLVEEDDDEPFEMLDVDEEFENLPPISDLSESSTSTDSEHHDSEDDDDKSDDEDVARKVTVQEIKAPAPATASKKKPKKEVRIETGTNGKKVGIDLCHHRITIRLKKSNAKPKSTVVMRVRREPEIGSDGGDVDIYDDGEGRPSDDEEKKQKEKESTSATPSNRRYIHERAIFQELTHLKRMQIQYGKVVNARKNAKALLRNYYHPTEQVQEKVLVRSLISNFCKMHNLDVRNFKFTTFYAWERFLYDALSEQLKIIYLEERERLAETESDMKPSATMKLNKFDSKIRNSVPINDKFRDMQRIYTHAAISHKGASSSSKSRGNSAAPPKESSRKRCDCLDKHKHLFL</sequence>
<dbReference type="OMA" id="RIYTHAA"/>